<evidence type="ECO:0000256" key="6">
    <source>
        <dbReference type="SAM" id="Phobius"/>
    </source>
</evidence>
<protein>
    <submittedName>
        <fullName evidence="10">Nodulation protein NfeD</fullName>
    </submittedName>
</protein>
<dbReference type="InterPro" id="IPR029045">
    <property type="entry name" value="ClpP/crotonase-like_dom_sf"/>
</dbReference>
<evidence type="ECO:0000256" key="4">
    <source>
        <dbReference type="ARBA" id="ARBA00023136"/>
    </source>
</evidence>
<dbReference type="InterPro" id="IPR002810">
    <property type="entry name" value="NfeD-like_C"/>
</dbReference>
<keyword evidence="11" id="KW-1185">Reference proteome</keyword>
<feature type="domain" description="NfeD-like C-terminal" evidence="7">
    <location>
        <begin position="420"/>
        <end position="472"/>
    </location>
</feature>
<dbReference type="InterPro" id="IPR052165">
    <property type="entry name" value="Membrane_assoc_protease"/>
</dbReference>
<dbReference type="CDD" id="cd07020">
    <property type="entry name" value="Clp_protease_NfeD_1"/>
    <property type="match status" value="1"/>
</dbReference>
<feature type="transmembrane region" description="Helical" evidence="6">
    <location>
        <begin position="279"/>
        <end position="301"/>
    </location>
</feature>
<comment type="caution">
    <text evidence="10">The sequence shown here is derived from an EMBL/GenBank/DDBJ whole genome shotgun (WGS) entry which is preliminary data.</text>
</comment>
<keyword evidence="4 6" id="KW-0472">Membrane</keyword>
<feature type="transmembrane region" description="Helical" evidence="6">
    <location>
        <begin position="387"/>
        <end position="408"/>
    </location>
</feature>
<evidence type="ECO:0000256" key="1">
    <source>
        <dbReference type="ARBA" id="ARBA00004141"/>
    </source>
</evidence>
<feature type="transmembrane region" description="Helical" evidence="6">
    <location>
        <begin position="332"/>
        <end position="349"/>
    </location>
</feature>
<dbReference type="Pfam" id="PF24961">
    <property type="entry name" value="NfeD_membrane"/>
    <property type="match status" value="1"/>
</dbReference>
<evidence type="ECO:0000256" key="3">
    <source>
        <dbReference type="ARBA" id="ARBA00022989"/>
    </source>
</evidence>
<dbReference type="Gene3D" id="2.40.50.140">
    <property type="entry name" value="Nucleic acid-binding proteins"/>
    <property type="match status" value="1"/>
</dbReference>
<dbReference type="SUPFAM" id="SSF141322">
    <property type="entry name" value="NfeD domain-like"/>
    <property type="match status" value="1"/>
</dbReference>
<feature type="domain" description="NfeD integral membrane" evidence="8">
    <location>
        <begin position="288"/>
        <end position="402"/>
    </location>
</feature>
<keyword evidence="2 6" id="KW-0812">Transmembrane</keyword>
<dbReference type="Pfam" id="PF25145">
    <property type="entry name" value="NfeD1b_N"/>
    <property type="match status" value="1"/>
</dbReference>
<dbReference type="Gene3D" id="3.90.226.10">
    <property type="entry name" value="2-enoyl-CoA Hydratase, Chain A, domain 1"/>
    <property type="match status" value="1"/>
</dbReference>
<dbReference type="FunFam" id="3.90.226.10:FF:000089">
    <property type="entry name" value="Membrane-bound serine protease"/>
    <property type="match status" value="1"/>
</dbReference>
<dbReference type="OrthoDB" id="5289056at2"/>
<reference evidence="10 11" key="1">
    <citation type="submission" date="2018-12" db="EMBL/GenBank/DDBJ databases">
        <authorList>
            <person name="Yang E."/>
        </authorList>
    </citation>
    <scope>NUCLEOTIDE SEQUENCE [LARGE SCALE GENOMIC DNA]</scope>
    <source>
        <strain evidence="10 11">SOD</strain>
    </source>
</reference>
<dbReference type="AlphaFoldDB" id="A0A430HJE9"/>
<evidence type="ECO:0000313" key="11">
    <source>
        <dbReference type="Proteomes" id="UP000278085"/>
    </source>
</evidence>
<dbReference type="InterPro" id="IPR056739">
    <property type="entry name" value="NfeD_membrane"/>
</dbReference>
<evidence type="ECO:0000313" key="10">
    <source>
        <dbReference type="EMBL" id="RSZ57654.1"/>
    </source>
</evidence>
<dbReference type="RefSeq" id="WP_126075464.1">
    <property type="nucleotide sequence ID" value="NZ_CP051166.1"/>
</dbReference>
<evidence type="ECO:0000256" key="5">
    <source>
        <dbReference type="SAM" id="MobiDB-lite"/>
    </source>
</evidence>
<name>A0A430HJE9_9BURK</name>
<evidence type="ECO:0000259" key="9">
    <source>
        <dbReference type="Pfam" id="PF25145"/>
    </source>
</evidence>
<gene>
    <name evidence="10" type="ORF">EJB06_18385</name>
</gene>
<dbReference type="Proteomes" id="UP000278085">
    <property type="component" value="Unassembled WGS sequence"/>
</dbReference>
<dbReference type="Pfam" id="PF01957">
    <property type="entry name" value="NfeD"/>
    <property type="match status" value="1"/>
</dbReference>
<dbReference type="EMBL" id="RXLQ01000009">
    <property type="protein sequence ID" value="RSZ57654.1"/>
    <property type="molecule type" value="Genomic_DNA"/>
</dbReference>
<dbReference type="SUPFAM" id="SSF52096">
    <property type="entry name" value="ClpP/crotonase"/>
    <property type="match status" value="1"/>
</dbReference>
<comment type="subcellular location">
    <subcellularLocation>
        <location evidence="1">Membrane</location>
        <topology evidence="1">Multi-pass membrane protein</topology>
    </subcellularLocation>
</comment>
<feature type="region of interest" description="Disordered" evidence="5">
    <location>
        <begin position="147"/>
        <end position="186"/>
    </location>
</feature>
<organism evidence="10 11">
    <name type="scientific">Massilia atriviolacea</name>
    <dbReference type="NCBI Taxonomy" id="2495579"/>
    <lineage>
        <taxon>Bacteria</taxon>
        <taxon>Pseudomonadati</taxon>
        <taxon>Pseudomonadota</taxon>
        <taxon>Betaproteobacteria</taxon>
        <taxon>Burkholderiales</taxon>
        <taxon>Oxalobacteraceae</taxon>
        <taxon>Telluria group</taxon>
        <taxon>Massilia</taxon>
    </lineage>
</organism>
<evidence type="ECO:0000259" key="7">
    <source>
        <dbReference type="Pfam" id="PF01957"/>
    </source>
</evidence>
<feature type="region of interest" description="Disordered" evidence="5">
    <location>
        <begin position="472"/>
        <end position="491"/>
    </location>
</feature>
<sequence>MKRIEHAWFAVGGRSGGPLAALRRLAACAAFLFLLLWTPSAAALAPVTLLTVDGAIGPASADYLARGIARAARAGHQLVIVQLDTPGGLDTSMRTAVKAILGAPVPVAVYVAPSGARAASAGTFLLMASHIAAMAPGTNLGAATPVQLGGPGGGDDALPGAAPEWGEARRGGPGRDPPAARSGSPLARKQVNDAAAYIRSLADLRGRNPDWAERSVRDGLSLPAAEALNARVIEHVAGDVAALLAQVDGRRIALREGTPALRTRGAPLHAAAPDWRTRLLAVLSEPSVALILMSIGIYGLLFEFMSPGAVAPGVVGALCLLLGLYGLHMLPLNYAGLGLILLGLAFMVGEAFLPSFGVLGLGGIAAFVAGALILVDTDVPGYGVPAGVVVPLAVASALLVAGMGAVALRTRRRAPAGGPNALVGSPAEIIRSEGREAWANVNGETWRVRSPVALLPGQAVRVLAREGARLDVLPAEPGGGPAPRDRNRQGE</sequence>
<feature type="domain" description="NfeD1b N-terminal" evidence="9">
    <location>
        <begin position="51"/>
        <end position="151"/>
    </location>
</feature>
<dbReference type="GO" id="GO:0016020">
    <property type="term" value="C:membrane"/>
    <property type="evidence" value="ECO:0007669"/>
    <property type="project" value="UniProtKB-SubCell"/>
</dbReference>
<dbReference type="PANTHER" id="PTHR33507">
    <property type="entry name" value="INNER MEMBRANE PROTEIN YBBJ"/>
    <property type="match status" value="1"/>
</dbReference>
<accession>A0A430HJE9</accession>
<evidence type="ECO:0000259" key="8">
    <source>
        <dbReference type="Pfam" id="PF24961"/>
    </source>
</evidence>
<keyword evidence="3 6" id="KW-1133">Transmembrane helix</keyword>
<feature type="transmembrane region" description="Helical" evidence="6">
    <location>
        <begin position="356"/>
        <end position="375"/>
    </location>
</feature>
<dbReference type="InterPro" id="IPR012340">
    <property type="entry name" value="NA-bd_OB-fold"/>
</dbReference>
<evidence type="ECO:0000256" key="2">
    <source>
        <dbReference type="ARBA" id="ARBA00022692"/>
    </source>
</evidence>
<dbReference type="InterPro" id="IPR056738">
    <property type="entry name" value="NfeD1b_N"/>
</dbReference>
<proteinExistence type="predicted"/>
<dbReference type="PANTHER" id="PTHR33507:SF4">
    <property type="entry name" value="NODULATION COMPETITIVENESS PROTEIN NFED"/>
    <property type="match status" value="1"/>
</dbReference>